<evidence type="ECO:0000313" key="2">
    <source>
        <dbReference type="Proteomes" id="UP000269396"/>
    </source>
</evidence>
<proteinExistence type="predicted"/>
<dbReference type="EMBL" id="UZAL01026871">
    <property type="protein sequence ID" value="VDP27047.1"/>
    <property type="molecule type" value="Genomic_DNA"/>
</dbReference>
<evidence type="ECO:0000313" key="1">
    <source>
        <dbReference type="EMBL" id="VDP27047.1"/>
    </source>
</evidence>
<organism evidence="1 2">
    <name type="scientific">Schistosoma mattheei</name>
    <dbReference type="NCBI Taxonomy" id="31246"/>
    <lineage>
        <taxon>Eukaryota</taxon>
        <taxon>Metazoa</taxon>
        <taxon>Spiralia</taxon>
        <taxon>Lophotrochozoa</taxon>
        <taxon>Platyhelminthes</taxon>
        <taxon>Trematoda</taxon>
        <taxon>Digenea</taxon>
        <taxon>Strigeidida</taxon>
        <taxon>Schistosomatoidea</taxon>
        <taxon>Schistosomatidae</taxon>
        <taxon>Schistosoma</taxon>
    </lineage>
</organism>
<accession>A0A3P8BIH5</accession>
<sequence>MSSSGASEENEFTLLCSTLEGEEPRRCTFVTFKLIFCDVAVYEFFSPPEPGIKLFSEARKHVTGLMVGLGPGLGCALLLRAGIVTGPGRLPDVYIYIKKRKLFTDYFIDRTLET</sequence>
<dbReference type="AlphaFoldDB" id="A0A3P8BIH5"/>
<gene>
    <name evidence="1" type="ORF">SMTD_LOCUS5105</name>
</gene>
<name>A0A3P8BIH5_9TREM</name>
<protein>
    <submittedName>
        <fullName evidence="1">Uncharacterized protein</fullName>
    </submittedName>
</protein>
<dbReference type="Proteomes" id="UP000269396">
    <property type="component" value="Unassembled WGS sequence"/>
</dbReference>
<reference evidence="1 2" key="1">
    <citation type="submission" date="2018-11" db="EMBL/GenBank/DDBJ databases">
        <authorList>
            <consortium name="Pathogen Informatics"/>
        </authorList>
    </citation>
    <scope>NUCLEOTIDE SEQUENCE [LARGE SCALE GENOMIC DNA]</scope>
    <source>
        <strain>Denwood</strain>
        <strain evidence="2">Zambia</strain>
    </source>
</reference>
<keyword evidence="2" id="KW-1185">Reference proteome</keyword>